<keyword evidence="1" id="KW-0812">Transmembrane</keyword>
<organism evidence="2">
    <name type="scientific">uncultured bacterium contig00004</name>
    <dbReference type="NCBI Taxonomy" id="1181496"/>
    <lineage>
        <taxon>Bacteria</taxon>
        <taxon>environmental samples</taxon>
    </lineage>
</organism>
<keyword evidence="1" id="KW-0472">Membrane</keyword>
<protein>
    <submittedName>
        <fullName evidence="2">Uncharacterized protein</fullName>
    </submittedName>
</protein>
<sequence length="38" mass="4406">MTETKSFSETPEFGGKQYLFLIMQTLIFIFSGSVNRKE</sequence>
<feature type="transmembrane region" description="Helical" evidence="1">
    <location>
        <begin position="17"/>
        <end position="34"/>
    </location>
</feature>
<evidence type="ECO:0000256" key="1">
    <source>
        <dbReference type="SAM" id="Phobius"/>
    </source>
</evidence>
<dbReference type="EMBL" id="JQ844164">
    <property type="protein sequence ID" value="AGS51554.1"/>
    <property type="molecule type" value="Genomic_DNA"/>
</dbReference>
<accession>A0A806KAH3</accession>
<keyword evidence="1" id="KW-1133">Transmembrane helix</keyword>
<reference evidence="2" key="1">
    <citation type="submission" date="2012-03" db="EMBL/GenBank/DDBJ databases">
        <title>Functional metagenomics reveals considerable lignocellulase gene clusters in the gut microbiome of a wood-feeding higher termite.</title>
        <authorList>
            <person name="Liu N."/>
        </authorList>
    </citation>
    <scope>NUCLEOTIDE SEQUENCE</scope>
</reference>
<evidence type="ECO:0000313" key="2">
    <source>
        <dbReference type="EMBL" id="AGS51554.1"/>
    </source>
</evidence>
<proteinExistence type="predicted"/>
<name>A0A806KAH3_9BACT</name>
<dbReference type="AlphaFoldDB" id="A0A806KAH3"/>